<proteinExistence type="inferred from homology"/>
<evidence type="ECO:0000256" key="4">
    <source>
        <dbReference type="ARBA" id="ARBA00022801"/>
    </source>
</evidence>
<evidence type="ECO:0000313" key="8">
    <source>
        <dbReference type="EMBL" id="KAA5402201.1"/>
    </source>
</evidence>
<dbReference type="InterPro" id="IPR004603">
    <property type="entry name" value="DNA_mismatch_endonuc_vsr"/>
</dbReference>
<keyword evidence="3" id="KW-0227">DNA damage</keyword>
<organism evidence="7 10">
    <name type="scientific">Phocaeicola dorei</name>
    <dbReference type="NCBI Taxonomy" id="357276"/>
    <lineage>
        <taxon>Bacteria</taxon>
        <taxon>Pseudomonadati</taxon>
        <taxon>Bacteroidota</taxon>
        <taxon>Bacteroidia</taxon>
        <taxon>Bacteroidales</taxon>
        <taxon>Bacteroidaceae</taxon>
        <taxon>Phocaeicola</taxon>
    </lineage>
</organism>
<dbReference type="Proteomes" id="UP000441162">
    <property type="component" value="Unassembled WGS sequence"/>
</dbReference>
<evidence type="ECO:0000256" key="5">
    <source>
        <dbReference type="ARBA" id="ARBA00023204"/>
    </source>
</evidence>
<evidence type="ECO:0000313" key="9">
    <source>
        <dbReference type="Proteomes" id="UP000441162"/>
    </source>
</evidence>
<evidence type="ECO:0000256" key="6">
    <source>
        <dbReference type="ARBA" id="ARBA00029466"/>
    </source>
</evidence>
<keyword evidence="5" id="KW-0234">DNA repair</keyword>
<comment type="caution">
    <text evidence="7">The sequence shown here is derived from an EMBL/GenBank/DDBJ whole genome shotgun (WGS) entry which is preliminary data.</text>
</comment>
<keyword evidence="2 7" id="KW-0255">Endonuclease</keyword>
<evidence type="ECO:0000256" key="3">
    <source>
        <dbReference type="ARBA" id="ARBA00022763"/>
    </source>
</evidence>
<dbReference type="EMBL" id="VVZA01000024">
    <property type="protein sequence ID" value="KAA5402201.1"/>
    <property type="molecule type" value="Genomic_DNA"/>
</dbReference>
<dbReference type="GO" id="GO:0006298">
    <property type="term" value="P:mismatch repair"/>
    <property type="evidence" value="ECO:0007669"/>
    <property type="project" value="InterPro"/>
</dbReference>
<evidence type="ECO:0000256" key="1">
    <source>
        <dbReference type="ARBA" id="ARBA00022722"/>
    </source>
</evidence>
<dbReference type="AlphaFoldDB" id="A0A4Q5HLT8"/>
<evidence type="ECO:0000313" key="10">
    <source>
        <dbReference type="Proteomes" id="UP000481616"/>
    </source>
</evidence>
<dbReference type="InterPro" id="IPR011335">
    <property type="entry name" value="Restrct_endonuc-II-like"/>
</dbReference>
<dbReference type="GO" id="GO:0004519">
    <property type="term" value="F:endonuclease activity"/>
    <property type="evidence" value="ECO:0007669"/>
    <property type="project" value="UniProtKB-KW"/>
</dbReference>
<dbReference type="GO" id="GO:0016787">
    <property type="term" value="F:hydrolase activity"/>
    <property type="evidence" value="ECO:0007669"/>
    <property type="project" value="UniProtKB-KW"/>
</dbReference>
<dbReference type="RefSeq" id="WP_130054428.1">
    <property type="nucleotide sequence ID" value="NZ_RCXK01000024.1"/>
</dbReference>
<dbReference type="CDD" id="cd00221">
    <property type="entry name" value="Vsr"/>
    <property type="match status" value="1"/>
</dbReference>
<evidence type="ECO:0000313" key="7">
    <source>
        <dbReference type="EMBL" id="KAA5397977.1"/>
    </source>
</evidence>
<dbReference type="SUPFAM" id="SSF52980">
    <property type="entry name" value="Restriction endonuclease-like"/>
    <property type="match status" value="1"/>
</dbReference>
<protein>
    <submittedName>
        <fullName evidence="7">DNA mismatch endonuclease Vsr</fullName>
    </submittedName>
</protein>
<name>A0A4Q5HLT8_9BACT</name>
<accession>A0A4Q5HLT8</accession>
<sequence>MDKLTKEQRHRCMSAIKNKDTKPELLVRKFLFSRGFRYRLNHPRLPGHPDLVLRKYRTVIFINGCFWHGHKECKYFVLPKTNLEFWSAKIERNRKRDAEEQHQLASMGWHCITIWECQLKSKVRQQTLESLVYTLSHIFLEDRRCKIYNSTDESLRIVAESKEDYNGLKNKI</sequence>
<comment type="similarity">
    <text evidence="6">Belongs to the Vsr family.</text>
</comment>
<evidence type="ECO:0000256" key="2">
    <source>
        <dbReference type="ARBA" id="ARBA00022759"/>
    </source>
</evidence>
<dbReference type="Gene3D" id="3.40.960.10">
    <property type="entry name" value="VSR Endonuclease"/>
    <property type="match status" value="1"/>
</dbReference>
<gene>
    <name evidence="7" type="primary">vsr</name>
    <name evidence="8" type="ORF">F2Y51_19335</name>
    <name evidence="7" type="ORF">F2Y58_10550</name>
</gene>
<reference evidence="9 10" key="1">
    <citation type="journal article" date="2019" name="Nat. Med.">
        <title>A library of human gut bacterial isolates paired with longitudinal multiomics data enables mechanistic microbiome research.</title>
        <authorList>
            <person name="Poyet M."/>
            <person name="Groussin M."/>
            <person name="Gibbons S.M."/>
            <person name="Avila-Pacheco J."/>
            <person name="Jiang X."/>
            <person name="Kearney S.M."/>
            <person name="Perrotta A.R."/>
            <person name="Berdy B."/>
            <person name="Zhao S."/>
            <person name="Lieberman T.D."/>
            <person name="Swanson P.K."/>
            <person name="Smith M."/>
            <person name="Roesemann S."/>
            <person name="Alexander J.E."/>
            <person name="Rich S.A."/>
            <person name="Livny J."/>
            <person name="Vlamakis H."/>
            <person name="Clish C."/>
            <person name="Bullock K."/>
            <person name="Deik A."/>
            <person name="Scott J."/>
            <person name="Pierce K.A."/>
            <person name="Xavier R.J."/>
            <person name="Alm E.J."/>
        </authorList>
    </citation>
    <scope>NUCLEOTIDE SEQUENCE [LARGE SCALE GENOMIC DNA]</scope>
    <source>
        <strain evidence="7 10">BIOML-A1</strain>
        <strain evidence="8 9">BIOML-A4</strain>
    </source>
</reference>
<dbReference type="Pfam" id="PF03852">
    <property type="entry name" value="Vsr"/>
    <property type="match status" value="1"/>
</dbReference>
<dbReference type="NCBIfam" id="TIGR00632">
    <property type="entry name" value="vsr"/>
    <property type="match status" value="1"/>
</dbReference>
<dbReference type="EMBL" id="VVYY01000008">
    <property type="protein sequence ID" value="KAA5397977.1"/>
    <property type="molecule type" value="Genomic_DNA"/>
</dbReference>
<dbReference type="Proteomes" id="UP000481616">
    <property type="component" value="Unassembled WGS sequence"/>
</dbReference>
<keyword evidence="4" id="KW-0378">Hydrolase</keyword>
<keyword evidence="1" id="KW-0540">Nuclease</keyword>